<reference evidence="7" key="1">
    <citation type="submission" date="2019-03" db="EMBL/GenBank/DDBJ databases">
        <title>Snf2 controls pulcherriminic acid biosynthesis and connects pigmentation and antifungal activity of the yeast Metschnikowia pulcherrima.</title>
        <authorList>
            <person name="Gore-Lloyd D."/>
            <person name="Sumann I."/>
            <person name="Brachmann A.O."/>
            <person name="Schneeberger K."/>
            <person name="Ortiz-Merino R.A."/>
            <person name="Moreno-Beltran M."/>
            <person name="Schlaefli M."/>
            <person name="Kirner P."/>
            <person name="Santos Kron A."/>
            <person name="Wolfe K.H."/>
            <person name="Piel J."/>
            <person name="Ahrens C.H."/>
            <person name="Henk D."/>
            <person name="Freimoser F.M."/>
        </authorList>
    </citation>
    <scope>NUCLEOTIDE SEQUENCE [LARGE SCALE GENOMIC DNA]</scope>
    <source>
        <strain evidence="7">APC 1.2</strain>
    </source>
</reference>
<evidence type="ECO:0000259" key="5">
    <source>
        <dbReference type="PROSITE" id="PS50102"/>
    </source>
</evidence>
<feature type="compositionally biased region" description="Low complexity" evidence="4">
    <location>
        <begin position="363"/>
        <end position="383"/>
    </location>
</feature>
<sequence length="558" mass="61333">MSSYEDDEALFEDLYDDESKSETKPSTKGADAGNAAPSEPKADSNGVKAEADHATSPPVASAASTAALENPETAKPNTDAAVHAAPMAPVPSESAQGQPAESQNQQYGNPQSSAQAPGQVNLQQFPEYGQQAPGQYGQSQYGQQGQQGFQQYGEQSQPQHGHQQQQYGQQQQQYGQQRPQQGQQSYNSQPPSNLGRDSGKMFIGGLNWDTTEDGMVAYFSKYGEILDYTIMKDSNTGRSRGFGFLTFKDPRAVDEVIKKDHILDGKLIDPKRAIAREEQDKVGKIFVGGIDPLVNEKDFNDFFSQFGRIIDAQLMIDKDTGRSRGFGFITYDSPEAVDRVCLNKYLTLKGKSMEVKRAEPRGQHQQNQNQHHQQQQQQQQQQQTQYNNPYASAYGQYQMPFGQNQPNFAGATPEMMQEYWQRMQWFMFQQQQQQQAGTGGQQSGEEPYGEQPAQQPLNPQQQAAGGETTQEQGDANTGLNVAPKLPGGPAAARPDGPRVGARRDRFDSDSDSSNRRLNLPKGPRRGPAAPANNGGGYRGGRGGYKKGGFHPYGRGGRR</sequence>
<dbReference type="AlphaFoldDB" id="A0A4P6XPH7"/>
<organism evidence="6 7">
    <name type="scientific">Metschnikowia aff. pulcherrima</name>
    <dbReference type="NCBI Taxonomy" id="2163413"/>
    <lineage>
        <taxon>Eukaryota</taxon>
        <taxon>Fungi</taxon>
        <taxon>Dikarya</taxon>
        <taxon>Ascomycota</taxon>
        <taxon>Saccharomycotina</taxon>
        <taxon>Pichiomycetes</taxon>
        <taxon>Metschnikowiaceae</taxon>
        <taxon>Metschnikowia</taxon>
    </lineage>
</organism>
<name>A0A4P6XPH7_9ASCO</name>
<feature type="compositionally biased region" description="Gly residues" evidence="4">
    <location>
        <begin position="533"/>
        <end position="542"/>
    </location>
</feature>
<dbReference type="InterPro" id="IPR034156">
    <property type="entry name" value="Hrp1_RRM1"/>
</dbReference>
<feature type="compositionally biased region" description="Low complexity" evidence="4">
    <location>
        <begin position="451"/>
        <end position="464"/>
    </location>
</feature>
<evidence type="ECO:0000256" key="3">
    <source>
        <dbReference type="PROSITE-ProRule" id="PRU00176"/>
    </source>
</evidence>
<accession>A0A4P6XPH7</accession>
<keyword evidence="7" id="KW-1185">Reference proteome</keyword>
<dbReference type="PANTHER" id="PTHR48032:SF6">
    <property type="entry name" value="RNA-BINDING (RRM_RBD_RNP MOTIFS) FAMILY PROTEIN"/>
    <property type="match status" value="1"/>
</dbReference>
<evidence type="ECO:0000313" key="7">
    <source>
        <dbReference type="Proteomes" id="UP000292447"/>
    </source>
</evidence>
<dbReference type="SMART" id="SM00360">
    <property type="entry name" value="RRM"/>
    <property type="match status" value="2"/>
</dbReference>
<dbReference type="PANTHER" id="PTHR48032">
    <property type="entry name" value="RNA-BINDING PROTEIN MUSASHI HOMOLOG RBP6"/>
    <property type="match status" value="1"/>
</dbReference>
<keyword evidence="1" id="KW-0677">Repeat</keyword>
<feature type="compositionally biased region" description="Acidic residues" evidence="4">
    <location>
        <begin position="1"/>
        <end position="16"/>
    </location>
</feature>
<feature type="domain" description="RRM" evidence="5">
    <location>
        <begin position="199"/>
        <end position="281"/>
    </location>
</feature>
<evidence type="ECO:0000313" key="6">
    <source>
        <dbReference type="EMBL" id="QBM88889.1"/>
    </source>
</evidence>
<gene>
    <name evidence="6" type="primary">MPUL0C08700</name>
    <name evidence="6" type="ORF">METSCH_C08700</name>
</gene>
<feature type="compositionally biased region" description="Low complexity" evidence="4">
    <location>
        <begin position="80"/>
        <end position="91"/>
    </location>
</feature>
<feature type="compositionally biased region" description="Polar residues" evidence="4">
    <location>
        <begin position="467"/>
        <end position="479"/>
    </location>
</feature>
<dbReference type="Pfam" id="PF00076">
    <property type="entry name" value="RRM_1"/>
    <property type="match status" value="2"/>
</dbReference>
<feature type="region of interest" description="Disordered" evidence="4">
    <location>
        <begin position="1"/>
        <end position="200"/>
    </location>
</feature>
<feature type="compositionally biased region" description="Polar residues" evidence="4">
    <location>
        <begin position="93"/>
        <end position="124"/>
    </location>
</feature>
<feature type="domain" description="RRM" evidence="5">
    <location>
        <begin position="283"/>
        <end position="360"/>
    </location>
</feature>
<evidence type="ECO:0000256" key="1">
    <source>
        <dbReference type="ARBA" id="ARBA00022737"/>
    </source>
</evidence>
<dbReference type="CDD" id="cd12577">
    <property type="entry name" value="RRM1_Hrp1p"/>
    <property type="match status" value="1"/>
</dbReference>
<evidence type="ECO:0000256" key="4">
    <source>
        <dbReference type="SAM" id="MobiDB-lite"/>
    </source>
</evidence>
<dbReference type="STRING" id="2163413.A0A4P6XPH7"/>
<keyword evidence="2 3" id="KW-0694">RNA-binding</keyword>
<dbReference type="CDD" id="cd12330">
    <property type="entry name" value="RRM2_Hrp1p"/>
    <property type="match status" value="1"/>
</dbReference>
<feature type="compositionally biased region" description="Low complexity" evidence="4">
    <location>
        <begin position="127"/>
        <end position="193"/>
    </location>
</feature>
<dbReference type="SUPFAM" id="SSF54928">
    <property type="entry name" value="RNA-binding domain, RBD"/>
    <property type="match status" value="2"/>
</dbReference>
<dbReference type="GO" id="GO:0006417">
    <property type="term" value="P:regulation of translation"/>
    <property type="evidence" value="ECO:0007669"/>
    <property type="project" value="TreeGrafter"/>
</dbReference>
<proteinExistence type="predicted"/>
<feature type="region of interest" description="Disordered" evidence="4">
    <location>
        <begin position="430"/>
        <end position="558"/>
    </location>
</feature>
<dbReference type="PROSITE" id="PS50102">
    <property type="entry name" value="RRM"/>
    <property type="match status" value="2"/>
</dbReference>
<dbReference type="Proteomes" id="UP000292447">
    <property type="component" value="Chromosome III"/>
</dbReference>
<feature type="region of interest" description="Disordered" evidence="4">
    <location>
        <begin position="357"/>
        <end position="386"/>
    </location>
</feature>
<dbReference type="InterPro" id="IPR035979">
    <property type="entry name" value="RBD_domain_sf"/>
</dbReference>
<evidence type="ECO:0000256" key="2">
    <source>
        <dbReference type="ARBA" id="ARBA00022884"/>
    </source>
</evidence>
<dbReference type="InterPro" id="IPR012677">
    <property type="entry name" value="Nucleotide-bd_a/b_plait_sf"/>
</dbReference>
<feature type="compositionally biased region" description="Low complexity" evidence="4">
    <location>
        <begin position="487"/>
        <end position="499"/>
    </location>
</feature>
<feature type="compositionally biased region" description="Basic and acidic residues" evidence="4">
    <location>
        <begin position="501"/>
        <end position="514"/>
    </location>
</feature>
<dbReference type="FunFam" id="3.30.70.330:FF:000025">
    <property type="entry name" value="RNA-binding protein Musashi homolog 2 isoform X1"/>
    <property type="match status" value="1"/>
</dbReference>
<dbReference type="InterPro" id="IPR000504">
    <property type="entry name" value="RRM_dom"/>
</dbReference>
<dbReference type="EMBL" id="CP034458">
    <property type="protein sequence ID" value="QBM88889.1"/>
    <property type="molecule type" value="Genomic_DNA"/>
</dbReference>
<dbReference type="GO" id="GO:0003729">
    <property type="term" value="F:mRNA binding"/>
    <property type="evidence" value="ECO:0007669"/>
    <property type="project" value="TreeGrafter"/>
</dbReference>
<feature type="compositionally biased region" description="Low complexity" evidence="4">
    <location>
        <begin position="54"/>
        <end position="67"/>
    </location>
</feature>
<protein>
    <submittedName>
        <fullName evidence="6">RNA-binding protein Musashi</fullName>
    </submittedName>
</protein>
<dbReference type="Gene3D" id="3.30.70.330">
    <property type="match status" value="2"/>
</dbReference>